<sequence>MTGIYALIRPDGRLEFRDGVPDRMLRDADPQHGTAAAFTIQRAAWGGNGLHGHVSDVAVLGTCPPNRVATSLVAALGGPQEYIFGNLAICGSQSAPGNEEPLLCGLTEAQQDLIHDVHAAVSKEAAGSS</sequence>
<dbReference type="AlphaFoldDB" id="A0A1J4PXR5"/>
<dbReference type="EMBL" id="LBDA02000052">
    <property type="protein sequence ID" value="OIK25490.1"/>
    <property type="molecule type" value="Genomic_DNA"/>
</dbReference>
<gene>
    <name evidence="1" type="ORF">VT52_021765</name>
</gene>
<name>A0A1J4PXR5_9ACTN</name>
<evidence type="ECO:0000313" key="1">
    <source>
        <dbReference type="EMBL" id="OIK25490.1"/>
    </source>
</evidence>
<organism evidence="1 2">
    <name type="scientific">Streptomyces malaysiense</name>
    <dbReference type="NCBI Taxonomy" id="1428626"/>
    <lineage>
        <taxon>Bacteria</taxon>
        <taxon>Bacillati</taxon>
        <taxon>Actinomycetota</taxon>
        <taxon>Actinomycetes</taxon>
        <taxon>Kitasatosporales</taxon>
        <taxon>Streptomycetaceae</taxon>
        <taxon>Streptomyces</taxon>
    </lineage>
</organism>
<dbReference type="Proteomes" id="UP000034838">
    <property type="component" value="Unassembled WGS sequence"/>
</dbReference>
<accession>A0A1J4PXR5</accession>
<proteinExistence type="predicted"/>
<protein>
    <submittedName>
        <fullName evidence="1">Uncharacterized protein</fullName>
    </submittedName>
</protein>
<comment type="caution">
    <text evidence="1">The sequence shown here is derived from an EMBL/GenBank/DDBJ whole genome shotgun (WGS) entry which is preliminary data.</text>
</comment>
<evidence type="ECO:0000313" key="2">
    <source>
        <dbReference type="Proteomes" id="UP000034838"/>
    </source>
</evidence>
<keyword evidence="2" id="KW-1185">Reference proteome</keyword>
<reference evidence="1" key="1">
    <citation type="submission" date="2016-10" db="EMBL/GenBank/DDBJ databases">
        <title>Genome sequence of Streptomyces malaysiense MUSC 136.</title>
        <authorList>
            <person name="Lee L.-H."/>
            <person name="Ser H.-L."/>
        </authorList>
    </citation>
    <scope>NUCLEOTIDE SEQUENCE [LARGE SCALE GENOMIC DNA]</scope>
    <source>
        <strain evidence="1">MUSC 136</strain>
    </source>
</reference>